<reference evidence="8 9" key="1">
    <citation type="journal article" date="2022" name="Res Sq">
        <title>Evolution of multicellular longitudinally dividing oral cavity symbionts (Neisseriaceae).</title>
        <authorList>
            <person name="Nyongesa S."/>
            <person name="Weber P."/>
            <person name="Bernet E."/>
            <person name="Pullido F."/>
            <person name="Nieckarz M."/>
            <person name="Delaby M."/>
            <person name="Nieves C."/>
            <person name="Viehboeck T."/>
            <person name="Krause N."/>
            <person name="Rivera-Millot A."/>
            <person name="Nakamura A."/>
            <person name="Vischer N."/>
            <person name="VanNieuwenhze M."/>
            <person name="Brun Y."/>
            <person name="Cava F."/>
            <person name="Bulgheresi S."/>
            <person name="Veyrier F."/>
        </authorList>
    </citation>
    <scope>NUCLEOTIDE SEQUENCE [LARGE SCALE GENOMIC DNA]</scope>
    <source>
        <strain evidence="8 9">SN4</strain>
    </source>
</reference>
<evidence type="ECO:0000256" key="4">
    <source>
        <dbReference type="ARBA" id="ARBA00022989"/>
    </source>
</evidence>
<gene>
    <name evidence="8" type="ORF">LVJ82_05920</name>
</gene>
<feature type="transmembrane region" description="Helical" evidence="6">
    <location>
        <begin position="300"/>
        <end position="319"/>
    </location>
</feature>
<sequence>MLANTKLPPEFAVVLILTFGAFSLGMAEFTTIWSLPQMANSLGTTTTQIGPAASFYALGVLIGTPILALLGSHISRPKLLTYVLVWCCIGNLATSYVNSYEQLQWVRFFCGMPHGVFLGVSGVIFSQMLSPNKWGMSIGILMSGIGLAFLLVVPLTTYFGEVQDWRAIFRVVALMDLLIIVLLHDLIPELPPYTAKPAWQEIKALTNPLLWWILAISATAICGRMAVFAYATPLITEVAMMPATQLPLIAICGGIGTLMGFAWGGYWSDKNVHKTLGYALLWCLLVMGLFDVLIVTQSVFLTYLAFFLLGTITVIVPSLQVLSMRYAPEDRTLSSCLNHAAMNAANAAGPLLAGLLIGAGYHWESLTWMGMLICLLAGLIFLLGWWLLKPKLATPPTQA</sequence>
<keyword evidence="5 6" id="KW-0472">Membrane</keyword>
<dbReference type="EMBL" id="CP091511">
    <property type="protein sequence ID" value="UOO90509.1"/>
    <property type="molecule type" value="Genomic_DNA"/>
</dbReference>
<dbReference type="PANTHER" id="PTHR43124:SF3">
    <property type="entry name" value="CHLORAMPHENICOL EFFLUX PUMP RV0191"/>
    <property type="match status" value="1"/>
</dbReference>
<keyword evidence="9" id="KW-1185">Reference proteome</keyword>
<organism evidence="8 9">
    <name type="scientific">Vitreoscilla massiliensis</name>
    <dbReference type="NCBI Taxonomy" id="1689272"/>
    <lineage>
        <taxon>Bacteria</taxon>
        <taxon>Pseudomonadati</taxon>
        <taxon>Pseudomonadota</taxon>
        <taxon>Betaproteobacteria</taxon>
        <taxon>Neisseriales</taxon>
        <taxon>Neisseriaceae</taxon>
        <taxon>Vitreoscilla</taxon>
    </lineage>
</organism>
<feature type="transmembrane region" description="Helical" evidence="6">
    <location>
        <begin position="105"/>
        <end position="125"/>
    </location>
</feature>
<dbReference type="CDD" id="cd17324">
    <property type="entry name" value="MFS_NepI_like"/>
    <property type="match status" value="1"/>
</dbReference>
<dbReference type="InterPro" id="IPR050189">
    <property type="entry name" value="MFS_Efflux_Transporters"/>
</dbReference>
<dbReference type="InterPro" id="IPR036259">
    <property type="entry name" value="MFS_trans_sf"/>
</dbReference>
<dbReference type="InterPro" id="IPR011701">
    <property type="entry name" value="MFS"/>
</dbReference>
<evidence type="ECO:0000256" key="2">
    <source>
        <dbReference type="ARBA" id="ARBA00022475"/>
    </source>
</evidence>
<proteinExistence type="predicted"/>
<accession>A0ABY4E4T2</accession>
<keyword evidence="2" id="KW-1003">Cell membrane</keyword>
<keyword evidence="3 6" id="KW-0812">Transmembrane</keyword>
<comment type="subcellular location">
    <subcellularLocation>
        <location evidence="1">Cell membrane</location>
        <topology evidence="1">Multi-pass membrane protein</topology>
    </subcellularLocation>
</comment>
<feature type="transmembrane region" description="Helical" evidence="6">
    <location>
        <begin position="243"/>
        <end position="263"/>
    </location>
</feature>
<feature type="transmembrane region" description="Helical" evidence="6">
    <location>
        <begin position="12"/>
        <end position="33"/>
    </location>
</feature>
<dbReference type="SUPFAM" id="SSF103473">
    <property type="entry name" value="MFS general substrate transporter"/>
    <property type="match status" value="1"/>
</dbReference>
<feature type="transmembrane region" description="Helical" evidence="6">
    <location>
        <begin position="340"/>
        <end position="361"/>
    </location>
</feature>
<evidence type="ECO:0000313" key="9">
    <source>
        <dbReference type="Proteomes" id="UP000832011"/>
    </source>
</evidence>
<dbReference type="InterPro" id="IPR020846">
    <property type="entry name" value="MFS_dom"/>
</dbReference>
<feature type="transmembrane region" description="Helical" evidence="6">
    <location>
        <begin position="209"/>
        <end position="231"/>
    </location>
</feature>
<evidence type="ECO:0000256" key="1">
    <source>
        <dbReference type="ARBA" id="ARBA00004651"/>
    </source>
</evidence>
<dbReference type="PANTHER" id="PTHR43124">
    <property type="entry name" value="PURINE EFFLUX PUMP PBUE"/>
    <property type="match status" value="1"/>
</dbReference>
<dbReference type="RefSeq" id="WP_058304837.1">
    <property type="nucleotide sequence ID" value="NZ_CABKVG010000005.1"/>
</dbReference>
<dbReference type="Pfam" id="PF07690">
    <property type="entry name" value="MFS_1"/>
    <property type="match status" value="2"/>
</dbReference>
<feature type="transmembrane region" description="Helical" evidence="6">
    <location>
        <begin position="167"/>
        <end position="188"/>
    </location>
</feature>
<feature type="transmembrane region" description="Helical" evidence="6">
    <location>
        <begin position="53"/>
        <end position="72"/>
    </location>
</feature>
<evidence type="ECO:0000259" key="7">
    <source>
        <dbReference type="PROSITE" id="PS50850"/>
    </source>
</evidence>
<dbReference type="Gene3D" id="1.20.1250.20">
    <property type="entry name" value="MFS general substrate transporter like domains"/>
    <property type="match status" value="2"/>
</dbReference>
<evidence type="ECO:0000313" key="8">
    <source>
        <dbReference type="EMBL" id="UOO90509.1"/>
    </source>
</evidence>
<feature type="transmembrane region" description="Helical" evidence="6">
    <location>
        <begin position="275"/>
        <end position="294"/>
    </location>
</feature>
<evidence type="ECO:0000256" key="3">
    <source>
        <dbReference type="ARBA" id="ARBA00022692"/>
    </source>
</evidence>
<evidence type="ECO:0000256" key="6">
    <source>
        <dbReference type="SAM" id="Phobius"/>
    </source>
</evidence>
<dbReference type="PROSITE" id="PS50850">
    <property type="entry name" value="MFS"/>
    <property type="match status" value="1"/>
</dbReference>
<protein>
    <submittedName>
        <fullName evidence="8">MFS transporter</fullName>
    </submittedName>
</protein>
<feature type="transmembrane region" description="Helical" evidence="6">
    <location>
        <begin position="367"/>
        <end position="388"/>
    </location>
</feature>
<feature type="transmembrane region" description="Helical" evidence="6">
    <location>
        <begin position="79"/>
        <end position="99"/>
    </location>
</feature>
<dbReference type="Proteomes" id="UP000832011">
    <property type="component" value="Chromosome"/>
</dbReference>
<keyword evidence="4 6" id="KW-1133">Transmembrane helix</keyword>
<name>A0ABY4E4T2_9NEIS</name>
<evidence type="ECO:0000256" key="5">
    <source>
        <dbReference type="ARBA" id="ARBA00023136"/>
    </source>
</evidence>
<feature type="domain" description="Major facilitator superfamily (MFS) profile" evidence="7">
    <location>
        <begin position="13"/>
        <end position="393"/>
    </location>
</feature>
<feature type="transmembrane region" description="Helical" evidence="6">
    <location>
        <begin position="137"/>
        <end position="155"/>
    </location>
</feature>